<dbReference type="GeneTree" id="ENSGT01070000253760"/>
<dbReference type="Gene3D" id="3.80.10.10">
    <property type="entry name" value="Ribonuclease Inhibitor"/>
    <property type="match status" value="2"/>
</dbReference>
<dbReference type="Ensembl" id="ENSMMDT00005030682.1">
    <property type="protein sequence ID" value="ENSMMDP00005029986.1"/>
    <property type="gene ID" value="ENSMMDG00005014221.1"/>
</dbReference>
<proteinExistence type="predicted"/>
<dbReference type="InterPro" id="IPR001611">
    <property type="entry name" value="Leu-rich_rpt"/>
</dbReference>
<dbReference type="Gene3D" id="3.40.50.300">
    <property type="entry name" value="P-loop containing nucleotide triphosphate hydrolases"/>
    <property type="match status" value="1"/>
</dbReference>
<accession>A0A667ZAN6</accession>
<dbReference type="PROSITE" id="PS50837">
    <property type="entry name" value="NACHT"/>
    <property type="match status" value="1"/>
</dbReference>
<dbReference type="GO" id="GO:0005737">
    <property type="term" value="C:cytoplasm"/>
    <property type="evidence" value="ECO:0007669"/>
    <property type="project" value="UniProtKB-SubCell"/>
</dbReference>
<keyword evidence="9" id="KW-1185">Reference proteome</keyword>
<dbReference type="InterPro" id="IPR041075">
    <property type="entry name" value="NOD1/2_WH"/>
</dbReference>
<name>A0A667ZAN6_9TELE</name>
<dbReference type="AlphaFoldDB" id="A0A667ZAN6"/>
<keyword evidence="4" id="KW-0677">Repeat</keyword>
<dbReference type="SMART" id="SM01288">
    <property type="entry name" value="FISNA"/>
    <property type="match status" value="1"/>
</dbReference>
<dbReference type="Pfam" id="PF17779">
    <property type="entry name" value="WHD_NOD2"/>
    <property type="match status" value="1"/>
</dbReference>
<keyword evidence="3" id="KW-0433">Leucine-rich repeat</keyword>
<dbReference type="InParanoid" id="A0A667ZAN6"/>
<comment type="subcellular location">
    <subcellularLocation>
        <location evidence="1">Cytoplasm</location>
    </subcellularLocation>
</comment>
<reference evidence="8" key="2">
    <citation type="submission" date="2025-08" db="UniProtKB">
        <authorList>
            <consortium name="Ensembl"/>
        </authorList>
    </citation>
    <scope>IDENTIFICATION</scope>
</reference>
<keyword evidence="5" id="KW-0547">Nucleotide-binding</keyword>
<organism evidence="8 9">
    <name type="scientific">Myripristis murdjan</name>
    <name type="common">pinecone soldierfish</name>
    <dbReference type="NCBI Taxonomy" id="586833"/>
    <lineage>
        <taxon>Eukaryota</taxon>
        <taxon>Metazoa</taxon>
        <taxon>Chordata</taxon>
        <taxon>Craniata</taxon>
        <taxon>Vertebrata</taxon>
        <taxon>Euteleostomi</taxon>
        <taxon>Actinopterygii</taxon>
        <taxon>Neopterygii</taxon>
        <taxon>Teleostei</taxon>
        <taxon>Neoteleostei</taxon>
        <taxon>Acanthomorphata</taxon>
        <taxon>Holocentriformes</taxon>
        <taxon>Holocentridae</taxon>
        <taxon>Myripristis</taxon>
    </lineage>
</organism>
<dbReference type="Pfam" id="PF14484">
    <property type="entry name" value="FISNA"/>
    <property type="match status" value="1"/>
</dbReference>
<dbReference type="PANTHER" id="PTHR24106">
    <property type="entry name" value="NACHT, LRR AND CARD DOMAINS-CONTAINING"/>
    <property type="match status" value="1"/>
</dbReference>
<dbReference type="InterPro" id="IPR041267">
    <property type="entry name" value="NLRP_HD2"/>
</dbReference>
<evidence type="ECO:0000256" key="4">
    <source>
        <dbReference type="ARBA" id="ARBA00022737"/>
    </source>
</evidence>
<keyword evidence="6" id="KW-0067">ATP-binding</keyword>
<evidence type="ECO:0000256" key="3">
    <source>
        <dbReference type="ARBA" id="ARBA00022614"/>
    </source>
</evidence>
<dbReference type="Pfam" id="PF17776">
    <property type="entry name" value="NLRC4_HD2"/>
    <property type="match status" value="1"/>
</dbReference>
<dbReference type="Pfam" id="PF05729">
    <property type="entry name" value="NACHT"/>
    <property type="match status" value="1"/>
</dbReference>
<dbReference type="GO" id="GO:0005524">
    <property type="term" value="F:ATP binding"/>
    <property type="evidence" value="ECO:0007669"/>
    <property type="project" value="UniProtKB-KW"/>
</dbReference>
<sequence length="775" mass="87552">AQNSYSVESIHDHEHKISLRRRCEFVTEGTAAAGSGTPLNRIYTELYITQGRREGVNTQHEVWQLETTSKMETLSDTPIKCQDIFKPLPGQHTHIRVVVTQGVAGIGKTFSVQKFTLDWAEGLENQHVSLVVLLSFRELNLIKDERYSLLQLLRVFHPTLQTVTAEKLAVCKVVFIFDGLDESRFLLDFQNNKVVSDVTQTSSVDVLLTNLIKGNLLPSALLWITSRPAAASQIPPTCVDRVTEVRGFTDLQKEEYFRRRSSDEELCSRIISHIKASRSLHIMCHIPVFCWITATVLEHMLTTDQRGELPKSLTDMYSHFLLVQTQRKKHKYDERHDRSQQELMETDREVLLKLGRLAFEHLEKGNLMFYQEDLEECGLDVTEASVYSGVCTEIFKTECVLFQRKVYCFVHLSIQEFLAASRSRHDDTLKSENGHLDLFVRFLHGLSLESNQRLLGGLLGRTKSRPKDIQRAINNLKETNTEYISPDRSINIFHCLMEMNDLSVHQDIQKFLKSENRSRKKLSEIQCSAVAYMLQMSEEVLDVLDLKTYRTSVEGRQRLIPAVRNCRKARLVLIDCRLTESSCASLVSALKSNPHLTELDLSDNQLQDSAVKLLSAGLESPNCSLKTLRSDCISLALNMISSLFRLSHCSLSESSCASLASALKSNPHLTELDLSENQLQDSGVKLLSAGLESPNCRLKTLRLTDCQVTDEGCASLASALKSNPHLTELDLSYNYLQDSGVKLLSDLVESPNCSLKTLRSVEGWSQSITETSVCF</sequence>
<evidence type="ECO:0000256" key="2">
    <source>
        <dbReference type="ARBA" id="ARBA00022490"/>
    </source>
</evidence>
<evidence type="ECO:0000313" key="8">
    <source>
        <dbReference type="Ensembl" id="ENSMMDP00005029986.1"/>
    </source>
</evidence>
<dbReference type="InterPro" id="IPR029495">
    <property type="entry name" value="NACHT-assoc"/>
</dbReference>
<dbReference type="FunFam" id="3.40.50.300:FF:001524">
    <property type="entry name" value="Si:dkey-126g1.7"/>
    <property type="match status" value="1"/>
</dbReference>
<reference evidence="8" key="3">
    <citation type="submission" date="2025-09" db="UniProtKB">
        <authorList>
            <consortium name="Ensembl"/>
        </authorList>
    </citation>
    <scope>IDENTIFICATION</scope>
</reference>
<dbReference type="InterPro" id="IPR027417">
    <property type="entry name" value="P-loop_NTPase"/>
</dbReference>
<dbReference type="InterPro" id="IPR051261">
    <property type="entry name" value="NLR"/>
</dbReference>
<evidence type="ECO:0000259" key="7">
    <source>
        <dbReference type="PROSITE" id="PS50837"/>
    </source>
</evidence>
<dbReference type="Proteomes" id="UP000472263">
    <property type="component" value="Chromosome 20"/>
</dbReference>
<evidence type="ECO:0000256" key="1">
    <source>
        <dbReference type="ARBA" id="ARBA00004496"/>
    </source>
</evidence>
<dbReference type="Pfam" id="PF13516">
    <property type="entry name" value="LRR_6"/>
    <property type="match status" value="4"/>
</dbReference>
<dbReference type="InterPro" id="IPR032675">
    <property type="entry name" value="LRR_dom_sf"/>
</dbReference>
<evidence type="ECO:0000256" key="5">
    <source>
        <dbReference type="ARBA" id="ARBA00022741"/>
    </source>
</evidence>
<dbReference type="InterPro" id="IPR007111">
    <property type="entry name" value="NACHT_NTPase"/>
</dbReference>
<dbReference type="SMART" id="SM00368">
    <property type="entry name" value="LRR_RI"/>
    <property type="match status" value="6"/>
</dbReference>
<protein>
    <recommendedName>
        <fullName evidence="7">NACHT domain-containing protein</fullName>
    </recommendedName>
</protein>
<dbReference type="SUPFAM" id="SSF52047">
    <property type="entry name" value="RNI-like"/>
    <property type="match status" value="1"/>
</dbReference>
<keyword evidence="2" id="KW-0963">Cytoplasm</keyword>
<evidence type="ECO:0000256" key="6">
    <source>
        <dbReference type="ARBA" id="ARBA00022840"/>
    </source>
</evidence>
<feature type="domain" description="NACHT" evidence="7">
    <location>
        <begin position="96"/>
        <end position="230"/>
    </location>
</feature>
<reference evidence="8" key="1">
    <citation type="submission" date="2019-06" db="EMBL/GenBank/DDBJ databases">
        <authorList>
            <consortium name="Wellcome Sanger Institute Data Sharing"/>
        </authorList>
    </citation>
    <scope>NUCLEOTIDE SEQUENCE [LARGE SCALE GENOMIC DNA]</scope>
</reference>
<evidence type="ECO:0000313" key="9">
    <source>
        <dbReference type="Proteomes" id="UP000472263"/>
    </source>
</evidence>